<accession>Q6ZEM7</accession>
<dbReference type="InParanoid" id="Q6ZEM7"/>
<gene>
    <name evidence="1" type="ordered locus">ssl5103</name>
</gene>
<evidence type="ECO:0008006" key="3">
    <source>
        <dbReference type="Google" id="ProtNLM"/>
    </source>
</evidence>
<dbReference type="PhylomeDB" id="Q6ZEM7"/>
<proteinExistence type="predicted"/>
<protein>
    <recommendedName>
        <fullName evidence="3">HNH endonuclease</fullName>
    </recommendedName>
</protein>
<evidence type="ECO:0000313" key="2">
    <source>
        <dbReference type="Proteomes" id="UP000001425"/>
    </source>
</evidence>
<name>Q6ZEM7_SYNY3</name>
<sequence length="62" mass="7150">MELMKDDRYSPDWKNIAITKKQSVHWVCERCGVQCLKPGKGKGLSTGDLLRQKLNQRRYKGG</sequence>
<dbReference type="EMBL" id="AP004310">
    <property type="protein sequence ID" value="BAD01873.1"/>
    <property type="molecule type" value="Genomic_DNA"/>
</dbReference>
<dbReference type="KEGG" id="syn:ssl5103"/>
<keyword evidence="1" id="KW-0614">Plasmid</keyword>
<organism evidence="1 2">
    <name type="scientific">Synechocystis sp. (strain ATCC 27184 / PCC 6803 / Kazusa)</name>
    <dbReference type="NCBI Taxonomy" id="1111708"/>
    <lineage>
        <taxon>Bacteria</taxon>
        <taxon>Bacillati</taxon>
        <taxon>Cyanobacteriota</taxon>
        <taxon>Cyanophyceae</taxon>
        <taxon>Synechococcales</taxon>
        <taxon>Merismopediaceae</taxon>
        <taxon>Synechocystis</taxon>
    </lineage>
</organism>
<geneLocation type="plasmid" evidence="1 2">
    <name>pSYSM</name>
</geneLocation>
<dbReference type="EnsemblBacteria" id="BAD01873">
    <property type="protein sequence ID" value="BAD01873"/>
    <property type="gene ID" value="BAD01873"/>
</dbReference>
<dbReference type="AlphaFoldDB" id="Q6ZEM7"/>
<dbReference type="Proteomes" id="UP000001425">
    <property type="component" value="Plasmid pSYSM"/>
</dbReference>
<reference evidence="1 2" key="1">
    <citation type="journal article" date="2003" name="DNA Res.">
        <title>Structural analysis of four large plasmids harboring in a unicellular cyanobacterium, Synechocystis sp. PCC 6803.</title>
        <authorList>
            <person name="Kaneko T."/>
            <person name="Nakamura Y."/>
            <person name="Sasamoto S."/>
            <person name="Watanabe A."/>
            <person name="Kohara M."/>
            <person name="Matsumoto M."/>
            <person name="Shimpo S."/>
            <person name="Yamada M."/>
            <person name="Tabata S."/>
        </authorList>
    </citation>
    <scope>NUCLEOTIDE SEQUENCE [LARGE SCALE GENOMIC DNA]</scope>
    <source>
        <strain evidence="2">ATCC 27184 / PCC 6803 / Kazusa</strain>
    </source>
</reference>
<evidence type="ECO:0000313" key="1">
    <source>
        <dbReference type="EMBL" id="BAD01873.1"/>
    </source>
</evidence>
<keyword evidence="2" id="KW-1185">Reference proteome</keyword>